<sequence>MEKRKEKCESLMVERDLGEGVGGSSLGCVIDEQVLHSPSRQRLDEIFQFHALTDAPRSCSNFIDFGRIKLGYLKSSVVFFF</sequence>
<name>A0A9D5D4H8_9LILI</name>
<evidence type="ECO:0000313" key="2">
    <source>
        <dbReference type="Proteomes" id="UP001085076"/>
    </source>
</evidence>
<keyword evidence="2" id="KW-1185">Reference proteome</keyword>
<proteinExistence type="predicted"/>
<protein>
    <submittedName>
        <fullName evidence="1">Uncharacterized protein</fullName>
    </submittedName>
</protein>
<reference evidence="1" key="1">
    <citation type="submission" date="2021-03" db="EMBL/GenBank/DDBJ databases">
        <authorList>
            <person name="Li Z."/>
            <person name="Yang C."/>
        </authorList>
    </citation>
    <scope>NUCLEOTIDE SEQUENCE</scope>
    <source>
        <strain evidence="1">Dzin_1.0</strain>
        <tissue evidence="1">Leaf</tissue>
    </source>
</reference>
<dbReference type="Proteomes" id="UP001085076">
    <property type="component" value="Miscellaneous, Linkage group lg01"/>
</dbReference>
<dbReference type="EMBL" id="JAGGNH010000001">
    <property type="protein sequence ID" value="KAJ0985236.1"/>
    <property type="molecule type" value="Genomic_DNA"/>
</dbReference>
<reference evidence="1" key="2">
    <citation type="journal article" date="2022" name="Hortic Res">
        <title>The genome of Dioscorea zingiberensis sheds light on the biosynthesis, origin and evolution of the medicinally important diosgenin saponins.</title>
        <authorList>
            <person name="Li Y."/>
            <person name="Tan C."/>
            <person name="Li Z."/>
            <person name="Guo J."/>
            <person name="Li S."/>
            <person name="Chen X."/>
            <person name="Wang C."/>
            <person name="Dai X."/>
            <person name="Yang H."/>
            <person name="Song W."/>
            <person name="Hou L."/>
            <person name="Xu J."/>
            <person name="Tong Z."/>
            <person name="Xu A."/>
            <person name="Yuan X."/>
            <person name="Wang W."/>
            <person name="Yang Q."/>
            <person name="Chen L."/>
            <person name="Sun Z."/>
            <person name="Wang K."/>
            <person name="Pan B."/>
            <person name="Chen J."/>
            <person name="Bao Y."/>
            <person name="Liu F."/>
            <person name="Qi X."/>
            <person name="Gang D.R."/>
            <person name="Wen J."/>
            <person name="Li J."/>
        </authorList>
    </citation>
    <scope>NUCLEOTIDE SEQUENCE</scope>
    <source>
        <strain evidence="1">Dzin_1.0</strain>
    </source>
</reference>
<evidence type="ECO:0000313" key="1">
    <source>
        <dbReference type="EMBL" id="KAJ0985236.1"/>
    </source>
</evidence>
<comment type="caution">
    <text evidence="1">The sequence shown here is derived from an EMBL/GenBank/DDBJ whole genome shotgun (WGS) entry which is preliminary data.</text>
</comment>
<gene>
    <name evidence="1" type="ORF">J5N97_003592</name>
</gene>
<accession>A0A9D5D4H8</accession>
<dbReference type="AlphaFoldDB" id="A0A9D5D4H8"/>
<organism evidence="1 2">
    <name type="scientific">Dioscorea zingiberensis</name>
    <dbReference type="NCBI Taxonomy" id="325984"/>
    <lineage>
        <taxon>Eukaryota</taxon>
        <taxon>Viridiplantae</taxon>
        <taxon>Streptophyta</taxon>
        <taxon>Embryophyta</taxon>
        <taxon>Tracheophyta</taxon>
        <taxon>Spermatophyta</taxon>
        <taxon>Magnoliopsida</taxon>
        <taxon>Liliopsida</taxon>
        <taxon>Dioscoreales</taxon>
        <taxon>Dioscoreaceae</taxon>
        <taxon>Dioscorea</taxon>
    </lineage>
</organism>